<accession>A0A8J5YF16</accession>
<evidence type="ECO:0008006" key="3">
    <source>
        <dbReference type="Google" id="ProtNLM"/>
    </source>
</evidence>
<dbReference type="EMBL" id="JAHUZN010000007">
    <property type="protein sequence ID" value="KAG8489011.1"/>
    <property type="molecule type" value="Genomic_DNA"/>
</dbReference>
<reference evidence="1 2" key="1">
    <citation type="journal article" date="2021" name="bioRxiv">
        <title>The Gossypium anomalum genome as a resource for cotton improvement and evolutionary analysis of hybrid incompatibility.</title>
        <authorList>
            <person name="Grover C.E."/>
            <person name="Yuan D."/>
            <person name="Arick M.A."/>
            <person name="Miller E.R."/>
            <person name="Hu G."/>
            <person name="Peterson D.G."/>
            <person name="Wendel J.F."/>
            <person name="Udall J.A."/>
        </authorList>
    </citation>
    <scope>NUCLEOTIDE SEQUENCE [LARGE SCALE GENOMIC DNA]</scope>
    <source>
        <strain evidence="1">JFW-Udall</strain>
        <tissue evidence="1">Leaf</tissue>
    </source>
</reference>
<sequence>MRFCNLEKFNIAVLAKKGWKLVCNSSSLVTRVLKTKYYVNNDFLEAELESEPSVVWRSVWVVKGLLIKGCSWLVNDESSISIWDMSWLPSDRPCKLSSPWVNRIVKVVDLIDEQSQTWKEDMVLSKFDYQEAKRILRAVISKKLIVVITIWAIWFSRNKLVNKGKQQSKAEIVTFISIYIRELELLIGERVERAVEEMFVQEVGGSEYRDYH</sequence>
<name>A0A8J5YF16_9ROSI</name>
<dbReference type="AlphaFoldDB" id="A0A8J5YF16"/>
<evidence type="ECO:0000313" key="2">
    <source>
        <dbReference type="Proteomes" id="UP000701853"/>
    </source>
</evidence>
<proteinExistence type="predicted"/>
<organism evidence="1 2">
    <name type="scientific">Gossypium anomalum</name>
    <dbReference type="NCBI Taxonomy" id="47600"/>
    <lineage>
        <taxon>Eukaryota</taxon>
        <taxon>Viridiplantae</taxon>
        <taxon>Streptophyta</taxon>
        <taxon>Embryophyta</taxon>
        <taxon>Tracheophyta</taxon>
        <taxon>Spermatophyta</taxon>
        <taxon>Magnoliopsida</taxon>
        <taxon>eudicotyledons</taxon>
        <taxon>Gunneridae</taxon>
        <taxon>Pentapetalae</taxon>
        <taxon>rosids</taxon>
        <taxon>malvids</taxon>
        <taxon>Malvales</taxon>
        <taxon>Malvaceae</taxon>
        <taxon>Malvoideae</taxon>
        <taxon>Gossypium</taxon>
    </lineage>
</organism>
<dbReference type="OrthoDB" id="1929473at2759"/>
<evidence type="ECO:0000313" key="1">
    <source>
        <dbReference type="EMBL" id="KAG8489011.1"/>
    </source>
</evidence>
<gene>
    <name evidence="1" type="ORF">CXB51_016982</name>
</gene>
<keyword evidence="2" id="KW-1185">Reference proteome</keyword>
<comment type="caution">
    <text evidence="1">The sequence shown here is derived from an EMBL/GenBank/DDBJ whole genome shotgun (WGS) entry which is preliminary data.</text>
</comment>
<protein>
    <recommendedName>
        <fullName evidence="3">Reverse transcriptase zinc-binding domain-containing protein</fullName>
    </recommendedName>
</protein>
<dbReference type="Proteomes" id="UP000701853">
    <property type="component" value="Chromosome 7"/>
</dbReference>